<evidence type="ECO:0000256" key="5">
    <source>
        <dbReference type="ARBA" id="ARBA00023180"/>
    </source>
</evidence>
<dbReference type="Gene3D" id="3.40.50.1820">
    <property type="entry name" value="alpha/beta hydrolase"/>
    <property type="match status" value="1"/>
</dbReference>
<keyword evidence="3" id="KW-0732">Signal</keyword>
<proteinExistence type="inferred from homology"/>
<comment type="caution">
    <text evidence="6">The sequence shown here is derived from an EMBL/GenBank/DDBJ whole genome shotgun (WGS) entry which is preliminary data.</text>
</comment>
<evidence type="ECO:0000256" key="3">
    <source>
        <dbReference type="ARBA" id="ARBA00022729"/>
    </source>
</evidence>
<dbReference type="InterPro" id="IPR042269">
    <property type="entry name" value="Ser_carbopepase_S28_SKS"/>
</dbReference>
<name>A0AAV1ISS2_9NEOP</name>
<gene>
    <name evidence="6" type="ORF">LNINA_LOCUS325</name>
</gene>
<dbReference type="GO" id="GO:0070008">
    <property type="term" value="F:serine-type exopeptidase activity"/>
    <property type="evidence" value="ECO:0007669"/>
    <property type="project" value="InterPro"/>
</dbReference>
<evidence type="ECO:0008006" key="8">
    <source>
        <dbReference type="Google" id="ProtNLM"/>
    </source>
</evidence>
<dbReference type="Gene3D" id="1.20.120.980">
    <property type="entry name" value="Serine carboxypeptidase S28, SKS domain"/>
    <property type="match status" value="1"/>
</dbReference>
<dbReference type="SUPFAM" id="SSF53474">
    <property type="entry name" value="alpha/beta-Hydrolases"/>
    <property type="match status" value="1"/>
</dbReference>
<dbReference type="GO" id="GO:0008239">
    <property type="term" value="F:dipeptidyl-peptidase activity"/>
    <property type="evidence" value="ECO:0007669"/>
    <property type="project" value="TreeGrafter"/>
</dbReference>
<dbReference type="Pfam" id="PF05577">
    <property type="entry name" value="Peptidase_S28"/>
    <property type="match status" value="1"/>
</dbReference>
<evidence type="ECO:0000256" key="2">
    <source>
        <dbReference type="ARBA" id="ARBA00022670"/>
    </source>
</evidence>
<dbReference type="AlphaFoldDB" id="A0AAV1ISS2"/>
<evidence type="ECO:0000256" key="4">
    <source>
        <dbReference type="ARBA" id="ARBA00022801"/>
    </source>
</evidence>
<dbReference type="InterPro" id="IPR029058">
    <property type="entry name" value="AB_hydrolase_fold"/>
</dbReference>
<protein>
    <recommendedName>
        <fullName evidence="8">Serine protease K12H4.7</fullName>
    </recommendedName>
</protein>
<organism evidence="6 7">
    <name type="scientific">Leptosia nina</name>
    <dbReference type="NCBI Taxonomy" id="320188"/>
    <lineage>
        <taxon>Eukaryota</taxon>
        <taxon>Metazoa</taxon>
        <taxon>Ecdysozoa</taxon>
        <taxon>Arthropoda</taxon>
        <taxon>Hexapoda</taxon>
        <taxon>Insecta</taxon>
        <taxon>Pterygota</taxon>
        <taxon>Neoptera</taxon>
        <taxon>Endopterygota</taxon>
        <taxon>Lepidoptera</taxon>
        <taxon>Glossata</taxon>
        <taxon>Ditrysia</taxon>
        <taxon>Papilionoidea</taxon>
        <taxon>Pieridae</taxon>
        <taxon>Pierinae</taxon>
        <taxon>Leptosia</taxon>
    </lineage>
</organism>
<evidence type="ECO:0000256" key="1">
    <source>
        <dbReference type="ARBA" id="ARBA00011079"/>
    </source>
</evidence>
<dbReference type="EMBL" id="CAVLEF010000001">
    <property type="protein sequence ID" value="CAK1540256.1"/>
    <property type="molecule type" value="Genomic_DNA"/>
</dbReference>
<dbReference type="Proteomes" id="UP001497472">
    <property type="component" value="Unassembled WGS sequence"/>
</dbReference>
<dbReference type="InterPro" id="IPR008758">
    <property type="entry name" value="Peptidase_S28"/>
</dbReference>
<keyword evidence="2" id="KW-0645">Protease</keyword>
<dbReference type="PANTHER" id="PTHR11010">
    <property type="entry name" value="PROTEASE S28 PRO-X CARBOXYPEPTIDASE-RELATED"/>
    <property type="match status" value="1"/>
</dbReference>
<keyword evidence="7" id="KW-1185">Reference proteome</keyword>
<reference evidence="6 7" key="1">
    <citation type="submission" date="2023-11" db="EMBL/GenBank/DDBJ databases">
        <authorList>
            <person name="Okamura Y."/>
        </authorList>
    </citation>
    <scope>NUCLEOTIDE SEQUENCE [LARGE SCALE GENOMIC DNA]</scope>
</reference>
<accession>A0AAV1ISS2</accession>
<comment type="similarity">
    <text evidence="1">Belongs to the peptidase S28 family.</text>
</comment>
<evidence type="ECO:0000313" key="7">
    <source>
        <dbReference type="Proteomes" id="UP001497472"/>
    </source>
</evidence>
<dbReference type="GO" id="GO:0006508">
    <property type="term" value="P:proteolysis"/>
    <property type="evidence" value="ECO:0007669"/>
    <property type="project" value="UniProtKB-KW"/>
</dbReference>
<sequence length="407" mass="46327">MRYYENLQYFRPNGPVFIYLGGEAEANPRFLSTGIVYELAKETSGAMFMTEHRYYGKSLPFEDVFVNIDHMQWLSSRQALADIATLIKNIKSSPIFKTCKIVVIGGSYSGNLAAWMRLMYFELVDAAIASSSPVLAKKDFFEYLEKVNENYELYGTTNCLDDVRDIFAQSGKMLETSEGRKELQSKYNICPECDLNVLENQWVFYTYMTEKFMVNSQYGGPRVIKKHCSNLELIDVENDSNETDSNCLDVNFNSMIEETKRTPWAYSWLYQTCTEFGYFQTTSSTSQPFGDTLPLEYFIKTCVALYGPNFNEDKVDKAVAASNAFYGGLKPNVSRVVFSNGDADPWSTIGVLEDLTYQAPAVVINRASHCADLFPQRADATEEIKQASREIKYLIKNWIGVEKSSFD</sequence>
<evidence type="ECO:0000313" key="6">
    <source>
        <dbReference type="EMBL" id="CAK1540256.1"/>
    </source>
</evidence>
<dbReference type="PANTHER" id="PTHR11010:SF5">
    <property type="entry name" value="RE36938P-RELATED"/>
    <property type="match status" value="1"/>
</dbReference>
<keyword evidence="5" id="KW-0325">Glycoprotein</keyword>
<keyword evidence="4" id="KW-0378">Hydrolase</keyword>